<organism evidence="2 3">
    <name type="scientific">Ancylobacter amanitiformis</name>
    <dbReference type="NCBI Taxonomy" id="217069"/>
    <lineage>
        <taxon>Bacteria</taxon>
        <taxon>Pseudomonadati</taxon>
        <taxon>Pseudomonadota</taxon>
        <taxon>Alphaproteobacteria</taxon>
        <taxon>Hyphomicrobiales</taxon>
        <taxon>Xanthobacteraceae</taxon>
        <taxon>Ancylobacter</taxon>
    </lineage>
</organism>
<dbReference type="RefSeq" id="WP_306891719.1">
    <property type="nucleotide sequence ID" value="NZ_JAUSVR010000021.1"/>
</dbReference>
<dbReference type="EMBL" id="JAUSVR010000021">
    <property type="protein sequence ID" value="MDQ0513075.1"/>
    <property type="molecule type" value="Genomic_DNA"/>
</dbReference>
<dbReference type="InterPro" id="IPR029060">
    <property type="entry name" value="PIN-like_dom_sf"/>
</dbReference>
<comment type="caution">
    <text evidence="2">The sequence shown here is derived from an EMBL/GenBank/DDBJ whole genome shotgun (WGS) entry which is preliminary data.</text>
</comment>
<accession>A0ABU0LWU0</accession>
<evidence type="ECO:0000313" key="2">
    <source>
        <dbReference type="EMBL" id="MDQ0513075.1"/>
    </source>
</evidence>
<feature type="domain" description="PIN" evidence="1">
    <location>
        <begin position="12"/>
        <end position="134"/>
    </location>
</feature>
<proteinExistence type="predicted"/>
<evidence type="ECO:0000313" key="3">
    <source>
        <dbReference type="Proteomes" id="UP001235094"/>
    </source>
</evidence>
<sequence length="157" mass="17833">MGRLNGVNSFRIYWDTSVFIRLVEDDDELSYRLGALQLYAFDGDVVSLRSSELTLAELLVRPLRDNDTELIDIYRRLLRSNAALTIGPVDRPCLEMAARIRADRKEIKLPDAIHIATARLMNCTHFVTGDRRLRGQADMPWVDLTVPALTALIETFA</sequence>
<name>A0ABU0LWU0_9HYPH</name>
<dbReference type="Pfam" id="PF01850">
    <property type="entry name" value="PIN"/>
    <property type="match status" value="1"/>
</dbReference>
<dbReference type="Proteomes" id="UP001235094">
    <property type="component" value="Unassembled WGS sequence"/>
</dbReference>
<dbReference type="Gene3D" id="3.40.50.1010">
    <property type="entry name" value="5'-nuclease"/>
    <property type="match status" value="1"/>
</dbReference>
<keyword evidence="3" id="KW-1185">Reference proteome</keyword>
<gene>
    <name evidence="2" type="ORF">QOZ99_003991</name>
</gene>
<dbReference type="InterPro" id="IPR002716">
    <property type="entry name" value="PIN_dom"/>
</dbReference>
<reference evidence="2 3" key="1">
    <citation type="submission" date="2023-07" db="EMBL/GenBank/DDBJ databases">
        <title>Genomic Encyclopedia of Type Strains, Phase IV (KMG-IV): sequencing the most valuable type-strain genomes for metagenomic binning, comparative biology and taxonomic classification.</title>
        <authorList>
            <person name="Goeker M."/>
        </authorList>
    </citation>
    <scope>NUCLEOTIDE SEQUENCE [LARGE SCALE GENOMIC DNA]</scope>
    <source>
        <strain evidence="2 3">DSM 15561</strain>
    </source>
</reference>
<protein>
    <submittedName>
        <fullName evidence="2">Nucleic acid-binding protein</fullName>
    </submittedName>
</protein>
<evidence type="ECO:0000259" key="1">
    <source>
        <dbReference type="Pfam" id="PF01850"/>
    </source>
</evidence>
<dbReference type="SUPFAM" id="SSF88723">
    <property type="entry name" value="PIN domain-like"/>
    <property type="match status" value="1"/>
</dbReference>